<evidence type="ECO:0000256" key="5">
    <source>
        <dbReference type="ARBA" id="ARBA00022833"/>
    </source>
</evidence>
<dbReference type="GO" id="GO:0004181">
    <property type="term" value="F:metallocarboxypeptidase activity"/>
    <property type="evidence" value="ECO:0007669"/>
    <property type="project" value="InterPro"/>
</dbReference>
<sequence length="474" mass="51534">MVLALKLVGLLVVIAATFATQTQPGMQGDLDGIPTYSQTVTQLEVLSKQQHTMFLEIGHTRTGLAIPALVIDARKQQSDGGGVVVVAQTQPREGLSLGLALKLAIRLVAAPPSVRVVIVPIANPDGFEELRLNFPQLGEDVVKNTSPTCDSTSSANFSTNGVNLGHNWDFEWNYPIVSTEDFTDPCGPSYRGPDPFSEPETRALRDLILAESPKSVLIIHSRHTSDESRLLVPFMFHKSTFLSSAKYKMLSDSDSIVYQKLTSAMLDAPPQNAPTTATYTVGTSWETIGKTISGSDLDWIFENTGAFSLIMQMGTADGSYWPSRGLVDSLIDKHIDPVLALINLAPILPTKTTAKTANSSLLKKFSMIPVYLGLALFLLVGAILGVSYCLGYDNVFVRFKTWVKRLERKLNNQRKQYIGLRSNHTGGGGGGCGARISSLSSRRANSLDFEEELGLEDLIEVDEDDEGAGFSYRA</sequence>
<keyword evidence="9" id="KW-0732">Signal</keyword>
<comment type="caution">
    <text evidence="7">Lacks conserved residue(s) required for the propagation of feature annotation.</text>
</comment>
<dbReference type="Proteomes" id="UP001211907">
    <property type="component" value="Unassembled WGS sequence"/>
</dbReference>
<proteinExistence type="inferred from homology"/>
<dbReference type="PANTHER" id="PTHR11705:SF143">
    <property type="entry name" value="SLL0236 PROTEIN"/>
    <property type="match status" value="1"/>
</dbReference>
<dbReference type="EMBL" id="JADGJH010000352">
    <property type="protein sequence ID" value="KAJ3130798.1"/>
    <property type="molecule type" value="Genomic_DNA"/>
</dbReference>
<protein>
    <recommendedName>
        <fullName evidence="10">Peptidase M14 domain-containing protein</fullName>
    </recommendedName>
</protein>
<dbReference type="GO" id="GO:0006508">
    <property type="term" value="P:proteolysis"/>
    <property type="evidence" value="ECO:0007669"/>
    <property type="project" value="UniProtKB-KW"/>
</dbReference>
<evidence type="ECO:0000256" key="2">
    <source>
        <dbReference type="ARBA" id="ARBA00005988"/>
    </source>
</evidence>
<dbReference type="SMART" id="SM00631">
    <property type="entry name" value="Zn_pept"/>
    <property type="match status" value="1"/>
</dbReference>
<evidence type="ECO:0000256" key="9">
    <source>
        <dbReference type="SAM" id="SignalP"/>
    </source>
</evidence>
<gene>
    <name evidence="11" type="ORF">HK100_007462</name>
</gene>
<reference evidence="11" key="1">
    <citation type="submission" date="2020-05" db="EMBL/GenBank/DDBJ databases">
        <title>Phylogenomic resolution of chytrid fungi.</title>
        <authorList>
            <person name="Stajich J.E."/>
            <person name="Amses K."/>
            <person name="Simmons R."/>
            <person name="Seto K."/>
            <person name="Myers J."/>
            <person name="Bonds A."/>
            <person name="Quandt C.A."/>
            <person name="Barry K."/>
            <person name="Liu P."/>
            <person name="Grigoriev I."/>
            <person name="Longcore J.E."/>
            <person name="James T.Y."/>
        </authorList>
    </citation>
    <scope>NUCLEOTIDE SEQUENCE</scope>
    <source>
        <strain evidence="11">JEL0513</strain>
    </source>
</reference>
<dbReference type="GO" id="GO:0008270">
    <property type="term" value="F:zinc ion binding"/>
    <property type="evidence" value="ECO:0007669"/>
    <property type="project" value="InterPro"/>
</dbReference>
<evidence type="ECO:0000313" key="12">
    <source>
        <dbReference type="Proteomes" id="UP001211907"/>
    </source>
</evidence>
<keyword evidence="8" id="KW-0472">Membrane</keyword>
<evidence type="ECO:0000256" key="3">
    <source>
        <dbReference type="ARBA" id="ARBA00022670"/>
    </source>
</evidence>
<keyword evidence="3" id="KW-0645">Protease</keyword>
<keyword evidence="6" id="KW-0482">Metalloprotease</keyword>
<comment type="caution">
    <text evidence="11">The sequence shown here is derived from an EMBL/GenBank/DDBJ whole genome shotgun (WGS) entry which is preliminary data.</text>
</comment>
<dbReference type="PROSITE" id="PS52035">
    <property type="entry name" value="PEPTIDASE_M14"/>
    <property type="match status" value="1"/>
</dbReference>
<evidence type="ECO:0000313" key="11">
    <source>
        <dbReference type="EMBL" id="KAJ3130798.1"/>
    </source>
</evidence>
<name>A0AAD5T5C0_9FUNG</name>
<dbReference type="AlphaFoldDB" id="A0AAD5T5C0"/>
<dbReference type="GO" id="GO:0005615">
    <property type="term" value="C:extracellular space"/>
    <property type="evidence" value="ECO:0007669"/>
    <property type="project" value="TreeGrafter"/>
</dbReference>
<evidence type="ECO:0000256" key="4">
    <source>
        <dbReference type="ARBA" id="ARBA00022801"/>
    </source>
</evidence>
<comment type="similarity">
    <text evidence="2 7">Belongs to the peptidase M14 family.</text>
</comment>
<keyword evidence="8" id="KW-1133">Transmembrane helix</keyword>
<keyword evidence="12" id="KW-1185">Reference proteome</keyword>
<evidence type="ECO:0000256" key="8">
    <source>
        <dbReference type="SAM" id="Phobius"/>
    </source>
</evidence>
<evidence type="ECO:0000256" key="6">
    <source>
        <dbReference type="ARBA" id="ARBA00023049"/>
    </source>
</evidence>
<dbReference type="Gene3D" id="3.40.630.10">
    <property type="entry name" value="Zn peptidases"/>
    <property type="match status" value="1"/>
</dbReference>
<evidence type="ECO:0000259" key="10">
    <source>
        <dbReference type="PROSITE" id="PS52035"/>
    </source>
</evidence>
<feature type="domain" description="Peptidase M14" evidence="10">
    <location>
        <begin position="32"/>
        <end position="345"/>
    </location>
</feature>
<evidence type="ECO:0000256" key="7">
    <source>
        <dbReference type="PROSITE-ProRule" id="PRU01379"/>
    </source>
</evidence>
<organism evidence="11 12">
    <name type="scientific">Physocladia obscura</name>
    <dbReference type="NCBI Taxonomy" id="109957"/>
    <lineage>
        <taxon>Eukaryota</taxon>
        <taxon>Fungi</taxon>
        <taxon>Fungi incertae sedis</taxon>
        <taxon>Chytridiomycota</taxon>
        <taxon>Chytridiomycota incertae sedis</taxon>
        <taxon>Chytridiomycetes</taxon>
        <taxon>Chytridiales</taxon>
        <taxon>Chytriomycetaceae</taxon>
        <taxon>Physocladia</taxon>
    </lineage>
</organism>
<accession>A0AAD5T5C0</accession>
<feature type="chain" id="PRO_5042223267" description="Peptidase M14 domain-containing protein" evidence="9">
    <location>
        <begin position="20"/>
        <end position="474"/>
    </location>
</feature>
<keyword evidence="8" id="KW-0812">Transmembrane</keyword>
<comment type="cofactor">
    <cofactor evidence="1">
        <name>Zn(2+)</name>
        <dbReference type="ChEBI" id="CHEBI:29105"/>
    </cofactor>
</comment>
<evidence type="ECO:0000256" key="1">
    <source>
        <dbReference type="ARBA" id="ARBA00001947"/>
    </source>
</evidence>
<dbReference type="PANTHER" id="PTHR11705">
    <property type="entry name" value="PROTEASE FAMILY M14 CARBOXYPEPTIDASE A,B"/>
    <property type="match status" value="1"/>
</dbReference>
<feature type="transmembrane region" description="Helical" evidence="8">
    <location>
        <begin position="368"/>
        <end position="390"/>
    </location>
</feature>
<keyword evidence="4" id="KW-0378">Hydrolase</keyword>
<dbReference type="SUPFAM" id="SSF53187">
    <property type="entry name" value="Zn-dependent exopeptidases"/>
    <property type="match status" value="1"/>
</dbReference>
<dbReference type="InterPro" id="IPR000834">
    <property type="entry name" value="Peptidase_M14"/>
</dbReference>
<feature type="signal peptide" evidence="9">
    <location>
        <begin position="1"/>
        <end position="19"/>
    </location>
</feature>
<keyword evidence="5" id="KW-0862">Zinc</keyword>
<dbReference type="Pfam" id="PF00246">
    <property type="entry name" value="Peptidase_M14"/>
    <property type="match status" value="1"/>
</dbReference>